<gene>
    <name evidence="2" type="ORF">CCHR01_06566</name>
</gene>
<protein>
    <submittedName>
        <fullName evidence="2">Uncharacterized protein</fullName>
    </submittedName>
</protein>
<accession>A0AAD9ASA1</accession>
<evidence type="ECO:0000313" key="2">
    <source>
        <dbReference type="EMBL" id="KAK1850819.1"/>
    </source>
</evidence>
<evidence type="ECO:0000256" key="1">
    <source>
        <dbReference type="SAM" id="MobiDB-lite"/>
    </source>
</evidence>
<feature type="compositionally biased region" description="Polar residues" evidence="1">
    <location>
        <begin position="19"/>
        <end position="35"/>
    </location>
</feature>
<keyword evidence="3" id="KW-1185">Reference proteome</keyword>
<feature type="compositionally biased region" description="Basic and acidic residues" evidence="1">
    <location>
        <begin position="361"/>
        <end position="374"/>
    </location>
</feature>
<evidence type="ECO:0000313" key="3">
    <source>
        <dbReference type="Proteomes" id="UP001243330"/>
    </source>
</evidence>
<sequence length="732" mass="80609">MSPDDTPPSGSNDGDRSPENTSDSELSSTAQSLFNSKDARFVSRIEDSLHPTPKQSSSTQCPRRKPCSNLPPLQTAVSAPDNSVPLSSDVATASEITAGTFITPAISGITPFTPRGYPLSDHRNSRFWVGLEVKCDAFTKEDYAKKAKYIQERLQRAVDDKELSSRADSITYGSYMVGHAADTAQPAIVVCSASKTLRKSLKRTFDNGFLKPLNCKNYPLFTNPVTPKGARRDRPFFWLCHTEGLNIIRNTGVMVTNSTAGKLSSTWCGAWVECGTLRATVGLTLELNGITQLLTVEHLFHHGNMIEAAVEVQNSDNNYTNIDSDDGEDSDPEGERTTFEIEEDDDDDSDIWSCDGDSDGGEDHSEVSKTKESENVMEIVSSLEQRINTSQDRQLGYRSVDRGSQGNWRGDLLQWESGSRTTSLTPLPPSSPFLDWAVFSLHELSLLPRRQNEISVDGEKVILKGAADSPRIHTTPVIMISAVQGQRYGTLIDGVYYLGSTPGKDMCKVWIVVMDSQKGIEPGECGSIIVDRKTFDVYGHVVGSNIVGHAYVVPFRATIEQIKKVFQVQRVALPIASPMEPWWSTSSGIKLLDVARDHFLGNLKARNAYNTSSCITEYGSWGGYGGYRGYGFLATQTRDEAHAFTEAVVLEVYNWLLKYEVWSATVGGNMSYATSSSTESRRLRQVKDTLQLRPVDEMFGARTSSPRPSYPYPTQLQITDDMDDGTDPGCAA</sequence>
<comment type="caution">
    <text evidence="2">The sequence shown here is derived from an EMBL/GenBank/DDBJ whole genome shotgun (WGS) entry which is preliminary data.</text>
</comment>
<name>A0AAD9ASA1_9PEZI</name>
<organism evidence="2 3">
    <name type="scientific">Colletotrichum chrysophilum</name>
    <dbReference type="NCBI Taxonomy" id="1836956"/>
    <lineage>
        <taxon>Eukaryota</taxon>
        <taxon>Fungi</taxon>
        <taxon>Dikarya</taxon>
        <taxon>Ascomycota</taxon>
        <taxon>Pezizomycotina</taxon>
        <taxon>Sordariomycetes</taxon>
        <taxon>Hypocreomycetidae</taxon>
        <taxon>Glomerellales</taxon>
        <taxon>Glomerellaceae</taxon>
        <taxon>Colletotrichum</taxon>
        <taxon>Colletotrichum gloeosporioides species complex</taxon>
    </lineage>
</organism>
<dbReference type="AlphaFoldDB" id="A0AAD9ASA1"/>
<feature type="region of interest" description="Disordered" evidence="1">
    <location>
        <begin position="700"/>
        <end position="732"/>
    </location>
</feature>
<proteinExistence type="predicted"/>
<feature type="compositionally biased region" description="Acidic residues" evidence="1">
    <location>
        <begin position="340"/>
        <end position="360"/>
    </location>
</feature>
<feature type="compositionally biased region" description="Polar residues" evidence="1">
    <location>
        <begin position="71"/>
        <end position="87"/>
    </location>
</feature>
<feature type="region of interest" description="Disordered" evidence="1">
    <location>
        <begin position="317"/>
        <end position="374"/>
    </location>
</feature>
<feature type="compositionally biased region" description="Basic and acidic residues" evidence="1">
    <location>
        <begin position="37"/>
        <end position="49"/>
    </location>
</feature>
<dbReference type="EMBL" id="JAQOWY010000110">
    <property type="protein sequence ID" value="KAK1850819.1"/>
    <property type="molecule type" value="Genomic_DNA"/>
</dbReference>
<feature type="region of interest" description="Disordered" evidence="1">
    <location>
        <begin position="1"/>
        <end position="87"/>
    </location>
</feature>
<feature type="compositionally biased region" description="Acidic residues" evidence="1">
    <location>
        <begin position="323"/>
        <end position="332"/>
    </location>
</feature>
<reference evidence="2" key="1">
    <citation type="submission" date="2023-01" db="EMBL/GenBank/DDBJ databases">
        <title>Colletotrichum chrysophilum M932 genome sequence.</title>
        <authorList>
            <person name="Baroncelli R."/>
        </authorList>
    </citation>
    <scope>NUCLEOTIDE SEQUENCE</scope>
    <source>
        <strain evidence="2">M932</strain>
    </source>
</reference>
<dbReference type="Proteomes" id="UP001243330">
    <property type="component" value="Unassembled WGS sequence"/>
</dbReference>